<evidence type="ECO:0000256" key="3">
    <source>
        <dbReference type="ARBA" id="ARBA00007317"/>
    </source>
</evidence>
<evidence type="ECO:0000256" key="4">
    <source>
        <dbReference type="ARBA" id="ARBA00011666"/>
    </source>
</evidence>
<evidence type="ECO:0000256" key="6">
    <source>
        <dbReference type="ARBA" id="ARBA00019511"/>
    </source>
</evidence>
<evidence type="ECO:0000256" key="10">
    <source>
        <dbReference type="ARBA" id="ARBA00023315"/>
    </source>
</evidence>
<dbReference type="AlphaFoldDB" id="A0A2U3QW74"/>
<evidence type="ECO:0000256" key="5">
    <source>
        <dbReference type="ARBA" id="ARBA00012945"/>
    </source>
</evidence>
<comment type="subunit">
    <text evidence="4">Forms a 24-polypeptide structural core with octahedral symmetry. Part of the 2-oxoglutarate dehydrogenase (OGDH) complex composed of E1 (2-oxoglutarate dehydrogenase), E2 (dihydrolipoamide succinyltransferase) and E3 (dihydrolipoamide dehydrogenase); the complex contains multiple copies of the three enzymatic components (E1, E2 and E3).</text>
</comment>
<dbReference type="GO" id="GO:0004149">
    <property type="term" value="F:dihydrolipoyllysine-residue succinyltransferase activity"/>
    <property type="evidence" value="ECO:0007669"/>
    <property type="project" value="UniProtKB-UniRule"/>
</dbReference>
<dbReference type="RefSeq" id="WP_109234709.1">
    <property type="nucleotide sequence ID" value="NZ_LS398551.1"/>
</dbReference>
<dbReference type="GO" id="GO:0006099">
    <property type="term" value="P:tricarboxylic acid cycle"/>
    <property type="evidence" value="ECO:0007669"/>
    <property type="project" value="UniProtKB-UniRule"/>
</dbReference>
<feature type="domain" description="Lipoyl-binding" evidence="13">
    <location>
        <begin position="7"/>
        <end position="82"/>
    </location>
</feature>
<evidence type="ECO:0000256" key="8">
    <source>
        <dbReference type="ARBA" id="ARBA00022679"/>
    </source>
</evidence>
<name>A0A2U3QW74_ORITS</name>
<evidence type="ECO:0000256" key="9">
    <source>
        <dbReference type="ARBA" id="ARBA00022823"/>
    </source>
</evidence>
<dbReference type="InterPro" id="IPR023213">
    <property type="entry name" value="CAT-like_dom_sf"/>
</dbReference>
<dbReference type="NCBIfam" id="TIGR01347">
    <property type="entry name" value="sucB"/>
    <property type="match status" value="1"/>
</dbReference>
<evidence type="ECO:0000259" key="14">
    <source>
        <dbReference type="PROSITE" id="PS51826"/>
    </source>
</evidence>
<keyword evidence="16" id="KW-1185">Reference proteome</keyword>
<dbReference type="SUPFAM" id="SSF47005">
    <property type="entry name" value="Peripheral subunit-binding domain of 2-oxo acid dehydrogenase complex"/>
    <property type="match status" value="1"/>
</dbReference>
<dbReference type="PROSITE" id="PS51826">
    <property type="entry name" value="PSBD"/>
    <property type="match status" value="1"/>
</dbReference>
<organism evidence="15 16">
    <name type="scientific">Orientia tsutsugamushi str. Gilliam</name>
    <dbReference type="NCBI Taxonomy" id="1359184"/>
    <lineage>
        <taxon>Bacteria</taxon>
        <taxon>Pseudomonadati</taxon>
        <taxon>Pseudomonadota</taxon>
        <taxon>Alphaproteobacteria</taxon>
        <taxon>Rickettsiales</taxon>
        <taxon>Rickettsiaceae</taxon>
        <taxon>Rickettsieae</taxon>
        <taxon>Orientia</taxon>
    </lineage>
</organism>
<evidence type="ECO:0000313" key="15">
    <source>
        <dbReference type="EMBL" id="SPR05203.1"/>
    </source>
</evidence>
<dbReference type="SUPFAM" id="SSF51230">
    <property type="entry name" value="Single hybrid motif"/>
    <property type="match status" value="1"/>
</dbReference>
<dbReference type="GO" id="GO:0045252">
    <property type="term" value="C:oxoglutarate dehydrogenase complex"/>
    <property type="evidence" value="ECO:0007669"/>
    <property type="project" value="UniProtKB-UniRule"/>
</dbReference>
<dbReference type="PANTHER" id="PTHR43416:SF5">
    <property type="entry name" value="DIHYDROLIPOYLLYSINE-RESIDUE SUCCINYLTRANSFERASE COMPONENT OF 2-OXOGLUTARATE DEHYDROGENASE COMPLEX, MITOCHONDRIAL"/>
    <property type="match status" value="1"/>
</dbReference>
<dbReference type="InterPro" id="IPR000089">
    <property type="entry name" value="Biotin_lipoyl"/>
</dbReference>
<dbReference type="Gene3D" id="4.10.320.10">
    <property type="entry name" value="E3-binding domain"/>
    <property type="match status" value="1"/>
</dbReference>
<comment type="cofactor">
    <cofactor evidence="12">
        <name>(R)-lipoate</name>
        <dbReference type="ChEBI" id="CHEBI:83088"/>
    </cofactor>
    <text evidence="12">Binds 1 lipoyl cofactor covalently.</text>
</comment>
<evidence type="ECO:0000256" key="7">
    <source>
        <dbReference type="ARBA" id="ARBA00022532"/>
    </source>
</evidence>
<keyword evidence="10 12" id="KW-0012">Acyltransferase</keyword>
<proteinExistence type="inferred from homology"/>
<feature type="domain" description="Peripheral subunit-binding (PSBD)" evidence="14">
    <location>
        <begin position="115"/>
        <end position="152"/>
    </location>
</feature>
<evidence type="ECO:0000256" key="11">
    <source>
        <dbReference type="ARBA" id="ARBA00052761"/>
    </source>
</evidence>
<dbReference type="EMBL" id="LS398551">
    <property type="protein sequence ID" value="SPR05203.1"/>
    <property type="molecule type" value="Genomic_DNA"/>
</dbReference>
<dbReference type="EC" id="2.3.1.61" evidence="5 12"/>
<dbReference type="Gene3D" id="3.30.559.10">
    <property type="entry name" value="Chloramphenicol acetyltransferase-like domain"/>
    <property type="match status" value="1"/>
</dbReference>
<protein>
    <recommendedName>
        <fullName evidence="6 12">Dihydrolipoyllysine-residue succinyltransferase component of 2-oxoglutarate dehydrogenase complex</fullName>
        <ecNumber evidence="5 12">2.3.1.61</ecNumber>
    </recommendedName>
    <alternativeName>
        <fullName evidence="12">2-oxoglutarate dehydrogenase complex component E2</fullName>
    </alternativeName>
</protein>
<evidence type="ECO:0000313" key="16">
    <source>
        <dbReference type="Proteomes" id="UP000244959"/>
    </source>
</evidence>
<dbReference type="GO" id="GO:0005829">
    <property type="term" value="C:cytosol"/>
    <property type="evidence" value="ECO:0007669"/>
    <property type="project" value="TreeGrafter"/>
</dbReference>
<dbReference type="InterPro" id="IPR036625">
    <property type="entry name" value="E3-bd_dom_sf"/>
</dbReference>
<dbReference type="PANTHER" id="PTHR43416">
    <property type="entry name" value="DIHYDROLIPOYLLYSINE-RESIDUE SUCCINYLTRANSFERASE COMPONENT OF 2-OXOGLUTARATE DEHYDROGENASE COMPLEX, MITOCHONDRIAL-RELATED"/>
    <property type="match status" value="1"/>
</dbReference>
<dbReference type="SUPFAM" id="SSF52777">
    <property type="entry name" value="CoA-dependent acyltransferases"/>
    <property type="match status" value="1"/>
</dbReference>
<evidence type="ECO:0000256" key="12">
    <source>
        <dbReference type="RuleBase" id="RU361138"/>
    </source>
</evidence>
<evidence type="ECO:0000256" key="2">
    <source>
        <dbReference type="ARBA" id="ARBA00005145"/>
    </source>
</evidence>
<dbReference type="GO" id="GO:0033512">
    <property type="term" value="P:L-lysine catabolic process to acetyl-CoA via saccharopine"/>
    <property type="evidence" value="ECO:0007669"/>
    <property type="project" value="UniProtKB-UniRule"/>
</dbReference>
<dbReference type="Pfam" id="PF02817">
    <property type="entry name" value="E3_binding"/>
    <property type="match status" value="1"/>
</dbReference>
<evidence type="ECO:0000256" key="1">
    <source>
        <dbReference type="ARBA" id="ARBA00004052"/>
    </source>
</evidence>
<evidence type="ECO:0000259" key="13">
    <source>
        <dbReference type="PROSITE" id="PS50968"/>
    </source>
</evidence>
<keyword evidence="9 12" id="KW-0450">Lipoyl</keyword>
<keyword evidence="7 12" id="KW-0816">Tricarboxylic acid cycle</keyword>
<dbReference type="CDD" id="cd06849">
    <property type="entry name" value="lipoyl_domain"/>
    <property type="match status" value="1"/>
</dbReference>
<gene>
    <name evidence="15" type="primary">sucB</name>
    <name evidence="15" type="ORF">GILLIAM_00919</name>
</gene>
<dbReference type="InterPro" id="IPR004167">
    <property type="entry name" value="PSBD"/>
</dbReference>
<dbReference type="FunFam" id="3.30.559.10:FF:000007">
    <property type="entry name" value="Dihydrolipoamide acetyltransferase component of pyruvate dehydrogenase complex"/>
    <property type="match status" value="1"/>
</dbReference>
<comment type="similarity">
    <text evidence="3 12">Belongs to the 2-oxoacid dehydrogenase family.</text>
</comment>
<dbReference type="NCBIfam" id="NF004309">
    <property type="entry name" value="PRK05704.1"/>
    <property type="match status" value="1"/>
</dbReference>
<dbReference type="Proteomes" id="UP000244959">
    <property type="component" value="Chromosome I"/>
</dbReference>
<comment type="pathway">
    <text evidence="2 12">Amino-acid degradation; L-lysine degradation via saccharopine pathway; glutaryl-CoA from L-lysine: step 6/6.</text>
</comment>
<dbReference type="Gene3D" id="2.40.50.100">
    <property type="match status" value="1"/>
</dbReference>
<dbReference type="InterPro" id="IPR001078">
    <property type="entry name" value="2-oxoacid_DH_actylTfrase"/>
</dbReference>
<dbReference type="Pfam" id="PF00198">
    <property type="entry name" value="2-oxoacid_dh"/>
    <property type="match status" value="1"/>
</dbReference>
<dbReference type="InterPro" id="IPR006255">
    <property type="entry name" value="SucB"/>
</dbReference>
<comment type="catalytic activity">
    <reaction evidence="11 12">
        <text>N(6)-[(R)-dihydrolipoyl]-L-lysyl-[protein] + succinyl-CoA = N(6)-[(R)-S(8)-succinyldihydrolipoyl]-L-lysyl-[protein] + CoA</text>
        <dbReference type="Rhea" id="RHEA:15213"/>
        <dbReference type="Rhea" id="RHEA-COMP:10475"/>
        <dbReference type="Rhea" id="RHEA-COMP:20092"/>
        <dbReference type="ChEBI" id="CHEBI:57287"/>
        <dbReference type="ChEBI" id="CHEBI:57292"/>
        <dbReference type="ChEBI" id="CHEBI:83100"/>
        <dbReference type="ChEBI" id="CHEBI:83120"/>
        <dbReference type="EC" id="2.3.1.61"/>
    </reaction>
</comment>
<sequence length="427" mass="47050">MKETNQDTNIVLPSLGESVSTGTISKWHKKEGDIVALDEKIVEVESDKVGIDINANVPGKITKILKNEGDNVEVGEVICIIRSDVSQKEIHSSKSSDSDTDITLSSCENIISANKLSPAVAKMVVEHKINPENISGSGKNNRITKGDIINVIDSNLNNNNITSTNDIQTQQLQISTLIRDTSTQTASVLTAVKSSRTIERVKMTRLRRTIAQRLKDSQNNAAILSTFNEVDMFNVSELRKKYKEEFEKKHEIKLGFMSFFVKAAITALQELPIINAQVDGNDILYHNYCDIGVAVSTSSGLVVPIIRNAEHLSFAEIEMEISQLGKKAREGNLSINELSGGTFSITNGGVFGSLLSTPIINPPQSAIMGMHKIQDRPVVINGTIQIRPMMYIVLSYDHRIIDGKEAVTFLTKVKSYIESPERLLLNI</sequence>
<comment type="function">
    <text evidence="1 12">E2 component of the 2-oxoglutarate dehydrogenase (OGDH) complex which catalyzes the second step in the conversion of 2-oxoglutarate to succinyl-CoA and CO(2).</text>
</comment>
<reference evidence="16" key="1">
    <citation type="submission" date="2018-03" db="EMBL/GenBank/DDBJ databases">
        <authorList>
            <person name="Batty M. E."/>
            <person name="Batty M E."/>
        </authorList>
    </citation>
    <scope>NUCLEOTIDE SEQUENCE [LARGE SCALE GENOMIC DNA]</scope>
    <source>
        <strain evidence="16">Gilliam</strain>
    </source>
</reference>
<dbReference type="InterPro" id="IPR011053">
    <property type="entry name" value="Single_hybrid_motif"/>
</dbReference>
<accession>A0A2U3QW74</accession>
<dbReference type="InterPro" id="IPR050537">
    <property type="entry name" value="2-oxoacid_dehydrogenase"/>
</dbReference>
<dbReference type="PROSITE" id="PS50968">
    <property type="entry name" value="BIOTINYL_LIPOYL"/>
    <property type="match status" value="1"/>
</dbReference>
<dbReference type="Pfam" id="PF00364">
    <property type="entry name" value="Biotin_lipoyl"/>
    <property type="match status" value="1"/>
</dbReference>
<keyword evidence="8 12" id="KW-0808">Transferase</keyword>
<dbReference type="UniPathway" id="UPA00868">
    <property type="reaction ID" value="UER00840"/>
</dbReference>